<accession>A0A9P8P2H7</accession>
<reference evidence="1" key="2">
    <citation type="submission" date="2021-01" db="EMBL/GenBank/DDBJ databases">
        <authorList>
            <person name="Schikora-Tamarit M.A."/>
        </authorList>
    </citation>
    <scope>NUCLEOTIDE SEQUENCE</scope>
    <source>
        <strain evidence="1">CBS6075</strain>
    </source>
</reference>
<dbReference type="GeneID" id="70236661"/>
<sequence>MSLCSLDLACDVVSPKSNWSRSSKIVDEMFRSCFRMALTSLAVMVNPSSARIRLTTTICGRSMPQYSSTVSSRLQWLSMILTLECFKNGNTAMISDATLMHSASKNGSSSGGSPGCETISKSISLYLVGPDPSSLSIERYTSSIR</sequence>
<name>A0A9P8P2H7_9ASCO</name>
<reference evidence="1" key="1">
    <citation type="journal article" date="2021" name="Open Biol.">
        <title>Shared evolutionary footprints suggest mitochondrial oxidative damage underlies multiple complex I losses in fungi.</title>
        <authorList>
            <person name="Schikora-Tamarit M.A."/>
            <person name="Marcet-Houben M."/>
            <person name="Nosek J."/>
            <person name="Gabaldon T."/>
        </authorList>
    </citation>
    <scope>NUCLEOTIDE SEQUENCE</scope>
    <source>
        <strain evidence="1">CBS6075</strain>
    </source>
</reference>
<organism evidence="1 2">
    <name type="scientific">Ogataea philodendri</name>
    <dbReference type="NCBI Taxonomy" id="1378263"/>
    <lineage>
        <taxon>Eukaryota</taxon>
        <taxon>Fungi</taxon>
        <taxon>Dikarya</taxon>
        <taxon>Ascomycota</taxon>
        <taxon>Saccharomycotina</taxon>
        <taxon>Pichiomycetes</taxon>
        <taxon>Pichiales</taxon>
        <taxon>Pichiaceae</taxon>
        <taxon>Ogataea</taxon>
    </lineage>
</organism>
<gene>
    <name evidence="1" type="ORF">OGAPHI_004696</name>
</gene>
<comment type="caution">
    <text evidence="1">The sequence shown here is derived from an EMBL/GenBank/DDBJ whole genome shotgun (WGS) entry which is preliminary data.</text>
</comment>
<evidence type="ECO:0000313" key="1">
    <source>
        <dbReference type="EMBL" id="KAH3663982.1"/>
    </source>
</evidence>
<dbReference type="AlphaFoldDB" id="A0A9P8P2H7"/>
<evidence type="ECO:0000313" key="2">
    <source>
        <dbReference type="Proteomes" id="UP000769157"/>
    </source>
</evidence>
<proteinExistence type="predicted"/>
<protein>
    <submittedName>
        <fullName evidence="1">Uncharacterized protein</fullName>
    </submittedName>
</protein>
<dbReference type="EMBL" id="JAEUBE010000352">
    <property type="protein sequence ID" value="KAH3663982.1"/>
    <property type="molecule type" value="Genomic_DNA"/>
</dbReference>
<dbReference type="RefSeq" id="XP_046060262.1">
    <property type="nucleotide sequence ID" value="XM_046205801.1"/>
</dbReference>
<keyword evidence="2" id="KW-1185">Reference proteome</keyword>
<dbReference type="Proteomes" id="UP000769157">
    <property type="component" value="Unassembled WGS sequence"/>
</dbReference>